<keyword evidence="2" id="KW-1185">Reference proteome</keyword>
<dbReference type="Proteomes" id="UP001164909">
    <property type="component" value="Chromosome"/>
</dbReference>
<evidence type="ECO:0000313" key="2">
    <source>
        <dbReference type="Proteomes" id="UP001164909"/>
    </source>
</evidence>
<dbReference type="EMBL" id="CP113865">
    <property type="protein sequence ID" value="WAM33422.1"/>
    <property type="molecule type" value="Genomic_DNA"/>
</dbReference>
<organism evidence="1 2">
    <name type="scientific">Caldicellulosiruptor morganii</name>
    <dbReference type="NCBI Taxonomy" id="1387555"/>
    <lineage>
        <taxon>Bacteria</taxon>
        <taxon>Bacillati</taxon>
        <taxon>Bacillota</taxon>
        <taxon>Bacillota incertae sedis</taxon>
        <taxon>Caldicellulosiruptorales</taxon>
        <taxon>Caldicellulosiruptoraceae</taxon>
        <taxon>Caldicellulosiruptor</taxon>
    </lineage>
</organism>
<proteinExistence type="predicted"/>
<dbReference type="RefSeq" id="WP_045169019.1">
    <property type="nucleotide sequence ID" value="NZ_CP113865.1"/>
</dbReference>
<reference evidence="1" key="1">
    <citation type="submission" date="2022-12" db="EMBL/GenBank/DDBJ databases">
        <authorList>
            <person name="Bing R.G."/>
            <person name="Willard D.J."/>
            <person name="Manesh M.J.H."/>
            <person name="Laemthong T."/>
            <person name="Crosby J.R."/>
            <person name="Kelly R.M."/>
        </authorList>
    </citation>
    <scope>NUCLEOTIDE SEQUENCE</scope>
    <source>
        <strain evidence="1">DSM 8990</strain>
    </source>
</reference>
<name>A0ABY7BNF5_9FIRM</name>
<gene>
    <name evidence="1" type="ORF">OTK00_001921</name>
</gene>
<evidence type="ECO:0000313" key="1">
    <source>
        <dbReference type="EMBL" id="WAM33422.1"/>
    </source>
</evidence>
<dbReference type="Gene3D" id="3.30.1490.480">
    <property type="entry name" value="Endolytic murein transglycosylase"/>
    <property type="match status" value="1"/>
</dbReference>
<protein>
    <submittedName>
        <fullName evidence="1">Uncharacterized protein</fullName>
    </submittedName>
</protein>
<sequence length="85" mass="10214">MYFLFGSSYNQNHLNFDDRVDIYINNVENLGELLYQNGVIQDKKSFEEFLKSKKVNKQHFITGRKVSFKKAMSYEEIFDIVYKKE</sequence>
<accession>A0ABY7BNF5</accession>